<dbReference type="AlphaFoldDB" id="A0A2I0HRZ3"/>
<protein>
    <submittedName>
        <fullName evidence="1">Uncharacterized protein</fullName>
    </submittedName>
</protein>
<organism evidence="1 2">
    <name type="scientific">Punica granatum</name>
    <name type="common">Pomegranate</name>
    <dbReference type="NCBI Taxonomy" id="22663"/>
    <lineage>
        <taxon>Eukaryota</taxon>
        <taxon>Viridiplantae</taxon>
        <taxon>Streptophyta</taxon>
        <taxon>Embryophyta</taxon>
        <taxon>Tracheophyta</taxon>
        <taxon>Spermatophyta</taxon>
        <taxon>Magnoliopsida</taxon>
        <taxon>eudicotyledons</taxon>
        <taxon>Gunneridae</taxon>
        <taxon>Pentapetalae</taxon>
        <taxon>rosids</taxon>
        <taxon>malvids</taxon>
        <taxon>Myrtales</taxon>
        <taxon>Lythraceae</taxon>
        <taxon>Punica</taxon>
    </lineage>
</organism>
<dbReference type="EMBL" id="PGOL01005874">
    <property type="protein sequence ID" value="PKI34488.1"/>
    <property type="molecule type" value="Genomic_DNA"/>
</dbReference>
<name>A0A2I0HRZ3_PUNGR</name>
<comment type="caution">
    <text evidence="1">The sequence shown here is derived from an EMBL/GenBank/DDBJ whole genome shotgun (WGS) entry which is preliminary data.</text>
</comment>
<evidence type="ECO:0000313" key="1">
    <source>
        <dbReference type="EMBL" id="PKI34488.1"/>
    </source>
</evidence>
<evidence type="ECO:0000313" key="2">
    <source>
        <dbReference type="Proteomes" id="UP000233551"/>
    </source>
</evidence>
<gene>
    <name evidence="1" type="ORF">CRG98_045121</name>
</gene>
<reference evidence="1 2" key="1">
    <citation type="submission" date="2017-11" db="EMBL/GenBank/DDBJ databases">
        <title>De-novo sequencing of pomegranate (Punica granatum L.) genome.</title>
        <authorList>
            <person name="Akparov Z."/>
            <person name="Amiraslanov A."/>
            <person name="Hajiyeva S."/>
            <person name="Abbasov M."/>
            <person name="Kaur K."/>
            <person name="Hamwieh A."/>
            <person name="Solovyev V."/>
            <person name="Salamov A."/>
            <person name="Braich B."/>
            <person name="Kosarev P."/>
            <person name="Mahmoud A."/>
            <person name="Hajiyev E."/>
            <person name="Babayeva S."/>
            <person name="Izzatullayeva V."/>
            <person name="Mammadov A."/>
            <person name="Mammadov A."/>
            <person name="Sharifova S."/>
            <person name="Ojaghi J."/>
            <person name="Eynullazada K."/>
            <person name="Bayramov B."/>
            <person name="Abdulazimova A."/>
            <person name="Shahmuradov I."/>
        </authorList>
    </citation>
    <scope>NUCLEOTIDE SEQUENCE [LARGE SCALE GENOMIC DNA]</scope>
    <source>
        <strain evidence="2">cv. AG2017</strain>
        <tissue evidence="1">Leaf</tissue>
    </source>
</reference>
<accession>A0A2I0HRZ3</accession>
<proteinExistence type="predicted"/>
<sequence>MGRRKRPKIHGLNQWTVYRERKLGRRRKKLGLGGSDPGLGGRELGLRGRELDCRPSWNILQFCGPMIRRNGLDC</sequence>
<dbReference type="Proteomes" id="UP000233551">
    <property type="component" value="Unassembled WGS sequence"/>
</dbReference>
<keyword evidence="2" id="KW-1185">Reference proteome</keyword>